<dbReference type="Proteomes" id="UP000263833">
    <property type="component" value="Unassembled WGS sequence"/>
</dbReference>
<feature type="transmembrane region" description="Helical" evidence="1">
    <location>
        <begin position="121"/>
        <end position="138"/>
    </location>
</feature>
<evidence type="ECO:0000313" key="4">
    <source>
        <dbReference type="Proteomes" id="UP000263833"/>
    </source>
</evidence>
<reference evidence="4" key="1">
    <citation type="submission" date="2018-08" db="EMBL/GenBank/DDBJ databases">
        <authorList>
            <person name="Kim S.-J."/>
            <person name="Jung G.-Y."/>
        </authorList>
    </citation>
    <scope>NUCLEOTIDE SEQUENCE [LARGE SCALE GENOMIC DNA]</scope>
    <source>
        <strain evidence="4">GY_G</strain>
    </source>
</reference>
<feature type="transmembrane region" description="Helical" evidence="1">
    <location>
        <begin position="268"/>
        <end position="286"/>
    </location>
</feature>
<evidence type="ECO:0000313" key="3">
    <source>
        <dbReference type="EMBL" id="RDV06267.1"/>
    </source>
</evidence>
<feature type="transmembrane region" description="Helical" evidence="1">
    <location>
        <begin position="96"/>
        <end position="114"/>
    </location>
</feature>
<feature type="transmembrane region" description="Helical" evidence="1">
    <location>
        <begin position="38"/>
        <end position="61"/>
    </location>
</feature>
<dbReference type="PANTHER" id="PTHR22911">
    <property type="entry name" value="ACYL-MALONYL CONDENSING ENZYME-RELATED"/>
    <property type="match status" value="1"/>
</dbReference>
<organism evidence="3 4">
    <name type="scientific">Sphingorhabdus pulchriflava</name>
    <dbReference type="NCBI Taxonomy" id="2292257"/>
    <lineage>
        <taxon>Bacteria</taxon>
        <taxon>Pseudomonadati</taxon>
        <taxon>Pseudomonadota</taxon>
        <taxon>Alphaproteobacteria</taxon>
        <taxon>Sphingomonadales</taxon>
        <taxon>Sphingomonadaceae</taxon>
        <taxon>Sphingorhabdus</taxon>
    </lineage>
</organism>
<dbReference type="AlphaFoldDB" id="A0A371BFH8"/>
<dbReference type="RefSeq" id="WP_115547825.1">
    <property type="nucleotide sequence ID" value="NZ_QRGP01000001.1"/>
</dbReference>
<name>A0A371BFH8_9SPHN</name>
<dbReference type="Gene3D" id="1.10.3730.20">
    <property type="match status" value="1"/>
</dbReference>
<evidence type="ECO:0000256" key="1">
    <source>
        <dbReference type="SAM" id="Phobius"/>
    </source>
</evidence>
<gene>
    <name evidence="3" type="ORF">DXH95_02190</name>
</gene>
<dbReference type="Pfam" id="PF00892">
    <property type="entry name" value="EamA"/>
    <property type="match status" value="1"/>
</dbReference>
<feature type="transmembrane region" description="Helical" evidence="1">
    <location>
        <begin position="213"/>
        <end position="234"/>
    </location>
</feature>
<dbReference type="EMBL" id="QRGP01000001">
    <property type="protein sequence ID" value="RDV06267.1"/>
    <property type="molecule type" value="Genomic_DNA"/>
</dbReference>
<sequence>MRHQSGFTLALAGFALLTCGDATIKSMAGLWPAPAIAALRFSIAVPLLATFVTASQGPAALRVSKPLIQLGRGFSIAASSMLFFISLFLLPLAEATAIVFVSPVITALLSALLLREHLQRSAWLATALALVGVALVLRPNLAEAGAAAFLPLIAAFFFATMMILNRLAAGTGSPMALQWILATVAAPILIIVATAGHMSGLPAFQIGWPDASVIARCAIVAVTASTAHWLIYLGTTRSTAADAAQAVYIQLPVALLIDALLFRHFPDAMALGGSLLIVCAGLVMWLNQKRTIEGMGP</sequence>
<keyword evidence="4" id="KW-1185">Reference proteome</keyword>
<dbReference type="SUPFAM" id="SSF103481">
    <property type="entry name" value="Multidrug resistance efflux transporter EmrE"/>
    <property type="match status" value="1"/>
</dbReference>
<feature type="transmembrane region" description="Helical" evidence="1">
    <location>
        <begin position="144"/>
        <end position="164"/>
    </location>
</feature>
<feature type="domain" description="EamA" evidence="2">
    <location>
        <begin position="6"/>
        <end position="137"/>
    </location>
</feature>
<dbReference type="GO" id="GO:0016020">
    <property type="term" value="C:membrane"/>
    <property type="evidence" value="ECO:0007669"/>
    <property type="project" value="InterPro"/>
</dbReference>
<keyword evidence="1" id="KW-1133">Transmembrane helix</keyword>
<feature type="transmembrane region" description="Helical" evidence="1">
    <location>
        <begin position="73"/>
        <end position="90"/>
    </location>
</feature>
<accession>A0A371BFH8</accession>
<feature type="transmembrane region" description="Helical" evidence="1">
    <location>
        <begin position="246"/>
        <end position="262"/>
    </location>
</feature>
<dbReference type="PANTHER" id="PTHR22911:SF103">
    <property type="entry name" value="BLR2811 PROTEIN"/>
    <property type="match status" value="1"/>
</dbReference>
<proteinExistence type="predicted"/>
<dbReference type="InterPro" id="IPR000620">
    <property type="entry name" value="EamA_dom"/>
</dbReference>
<dbReference type="InterPro" id="IPR037185">
    <property type="entry name" value="EmrE-like"/>
</dbReference>
<evidence type="ECO:0000259" key="2">
    <source>
        <dbReference type="Pfam" id="PF00892"/>
    </source>
</evidence>
<keyword evidence="1" id="KW-0472">Membrane</keyword>
<feature type="transmembrane region" description="Helical" evidence="1">
    <location>
        <begin position="176"/>
        <end position="193"/>
    </location>
</feature>
<comment type="caution">
    <text evidence="3">The sequence shown here is derived from an EMBL/GenBank/DDBJ whole genome shotgun (WGS) entry which is preliminary data.</text>
</comment>
<keyword evidence="1" id="KW-0812">Transmembrane</keyword>
<protein>
    <submittedName>
        <fullName evidence="3">DMT family transporter</fullName>
    </submittedName>
</protein>
<dbReference type="OrthoDB" id="148351at2"/>